<evidence type="ECO:0000256" key="3">
    <source>
        <dbReference type="ARBA" id="ARBA00038502"/>
    </source>
</evidence>
<dbReference type="AlphaFoldDB" id="A0A2A2EHF7"/>
<evidence type="ECO:0000313" key="5">
    <source>
        <dbReference type="EMBL" id="PAU68493.1"/>
    </source>
</evidence>
<comment type="caution">
    <text evidence="5">The sequence shown here is derived from an EMBL/GenBank/DDBJ whole genome shotgun (WGS) entry which is preliminary data.</text>
</comment>
<gene>
    <name evidence="5" type="ORF">B1526_0678</name>
</gene>
<evidence type="ECO:0000313" key="6">
    <source>
        <dbReference type="Proteomes" id="UP000218399"/>
    </source>
</evidence>
<dbReference type="Pfam" id="PF13302">
    <property type="entry name" value="Acetyltransf_3"/>
    <property type="match status" value="1"/>
</dbReference>
<reference evidence="5 6" key="1">
    <citation type="journal article" date="2017" name="ISME J.">
        <title>Unveiling bifidobacterial biogeography across the mammalian branch of the tree of life.</title>
        <authorList>
            <person name="Milani C."/>
            <person name="Mangifesta M."/>
            <person name="Mancabelli L."/>
            <person name="Lugli G.A."/>
            <person name="James K."/>
            <person name="Duranti S."/>
            <person name="Turroni F."/>
            <person name="Ferrario C."/>
            <person name="Ossiprandi M.C."/>
            <person name="van Sinderen D."/>
            <person name="Ventura M."/>
        </authorList>
    </citation>
    <scope>NUCLEOTIDE SEQUENCE [LARGE SCALE GENOMIC DNA]</scope>
    <source>
        <strain evidence="6">Ham19E</strain>
    </source>
</reference>
<evidence type="ECO:0000259" key="4">
    <source>
        <dbReference type="PROSITE" id="PS51186"/>
    </source>
</evidence>
<dbReference type="GO" id="GO:0005737">
    <property type="term" value="C:cytoplasm"/>
    <property type="evidence" value="ECO:0007669"/>
    <property type="project" value="TreeGrafter"/>
</dbReference>
<dbReference type="PANTHER" id="PTHR43792">
    <property type="entry name" value="GNAT FAMILY, PUTATIVE (AFU_ORTHOLOGUE AFUA_3G00765)-RELATED-RELATED"/>
    <property type="match status" value="1"/>
</dbReference>
<dbReference type="InterPro" id="IPR000182">
    <property type="entry name" value="GNAT_dom"/>
</dbReference>
<protein>
    <submittedName>
        <fullName evidence="5">Acetytransferase</fullName>
    </submittedName>
</protein>
<evidence type="ECO:0000256" key="2">
    <source>
        <dbReference type="ARBA" id="ARBA00023315"/>
    </source>
</evidence>
<feature type="domain" description="N-acetyltransferase" evidence="4">
    <location>
        <begin position="24"/>
        <end position="194"/>
    </location>
</feature>
<proteinExistence type="inferred from homology"/>
<dbReference type="Proteomes" id="UP000218399">
    <property type="component" value="Unassembled WGS sequence"/>
</dbReference>
<keyword evidence="1 5" id="KW-0808">Transferase</keyword>
<dbReference type="InterPro" id="IPR051531">
    <property type="entry name" value="N-acetyltransferase"/>
</dbReference>
<organism evidence="5 6">
    <name type="scientific">Bifidobacterium criceti</name>
    <dbReference type="NCBI Taxonomy" id="1960969"/>
    <lineage>
        <taxon>Bacteria</taxon>
        <taxon>Bacillati</taxon>
        <taxon>Actinomycetota</taxon>
        <taxon>Actinomycetes</taxon>
        <taxon>Bifidobacteriales</taxon>
        <taxon>Bifidobacteriaceae</taxon>
        <taxon>Bifidobacterium</taxon>
    </lineage>
</organism>
<dbReference type="PANTHER" id="PTHR43792:SF8">
    <property type="entry name" value="[RIBOSOMAL PROTEIN US5]-ALANINE N-ACETYLTRANSFERASE"/>
    <property type="match status" value="1"/>
</dbReference>
<dbReference type="Gene3D" id="3.40.630.30">
    <property type="match status" value="1"/>
</dbReference>
<keyword evidence="6" id="KW-1185">Reference proteome</keyword>
<dbReference type="GO" id="GO:0008999">
    <property type="term" value="F:protein-N-terminal-alanine acetyltransferase activity"/>
    <property type="evidence" value="ECO:0007669"/>
    <property type="project" value="TreeGrafter"/>
</dbReference>
<accession>A0A2A2EHF7</accession>
<evidence type="ECO:0000256" key="1">
    <source>
        <dbReference type="ARBA" id="ARBA00022679"/>
    </source>
</evidence>
<dbReference type="PROSITE" id="PS51186">
    <property type="entry name" value="GNAT"/>
    <property type="match status" value="1"/>
</dbReference>
<sequence length="217" mass="24590">MQYDPANAFVTPVALLAPADAPALTLRTMTAADEAEWDEVRARNASWLDPWESNDPMRRRLVTFPQWIRMQRRDERAGAAIVFVIMFEGRIVGQISLGAVMLGAMRCGIVGYWIAHDYAGRGFTPLAVAMLADWALHDPDGPNLHRIEIDILPENERSRRVVQKVSAKYEGVRRKYMFINGKWRDHESYSLLAEDAPDGFARRFLDDTPGERVSSLS</sequence>
<dbReference type="SUPFAM" id="SSF55729">
    <property type="entry name" value="Acyl-CoA N-acyltransferases (Nat)"/>
    <property type="match status" value="1"/>
</dbReference>
<keyword evidence="2" id="KW-0012">Acyltransferase</keyword>
<comment type="similarity">
    <text evidence="3">Belongs to the acetyltransferase family. RimJ subfamily.</text>
</comment>
<name>A0A2A2EHF7_9BIFI</name>
<dbReference type="EMBL" id="MVOH01000006">
    <property type="protein sequence ID" value="PAU68493.1"/>
    <property type="molecule type" value="Genomic_DNA"/>
</dbReference>
<dbReference type="InterPro" id="IPR016181">
    <property type="entry name" value="Acyl_CoA_acyltransferase"/>
</dbReference>